<evidence type="ECO:0000259" key="6">
    <source>
        <dbReference type="Pfam" id="PF00892"/>
    </source>
</evidence>
<dbReference type="Proteomes" id="UP000273643">
    <property type="component" value="Unassembled WGS sequence"/>
</dbReference>
<keyword evidence="3 5" id="KW-1133">Transmembrane helix</keyword>
<feature type="transmembrane region" description="Helical" evidence="5">
    <location>
        <begin position="173"/>
        <end position="195"/>
    </location>
</feature>
<reference evidence="7 8" key="1">
    <citation type="submission" date="2018-11" db="EMBL/GenBank/DDBJ databases">
        <title>Genomic Encyclopedia of Type Strains, Phase IV (KMG-IV): sequencing the most valuable type-strain genomes for metagenomic binning, comparative biology and taxonomic classification.</title>
        <authorList>
            <person name="Goeker M."/>
        </authorList>
    </citation>
    <scope>NUCLEOTIDE SEQUENCE [LARGE SCALE GENOMIC DNA]</scope>
    <source>
        <strain evidence="7 8">DSM 16974</strain>
    </source>
</reference>
<sequence>MPNTRLFFISLLAMVAFAGNSLLCRVALAAGEIDAASFTTIRLVSGAAILAALVSYRRKPRTVGGSWLSGFALFAYAAGFSFAYLDLSAATGALVLFGAVQATMIGVGVWSGERLNGRQILGVLAAVAGLAALLLPGVEAPPLSGALLMLGAGVAWGVYSLRGRGLGDPTHETAGNFIRAVPMAVVLSVLFYSSAEIAPVGVLYAVASGALASGLGYAIWYMALPHLRATTAATIQLSVPALAAVGGVIVLSEPVTVRLAVCSVAILGGVGLFIASKRGTVGSQ</sequence>
<accession>A0A3N1NW62</accession>
<feature type="transmembrane region" description="Helical" evidence="5">
    <location>
        <begin position="91"/>
        <end position="112"/>
    </location>
</feature>
<dbReference type="AlphaFoldDB" id="A0A3N1NW62"/>
<keyword evidence="8" id="KW-1185">Reference proteome</keyword>
<name>A0A3N1NW62_9GAMM</name>
<evidence type="ECO:0000256" key="5">
    <source>
        <dbReference type="SAM" id="Phobius"/>
    </source>
</evidence>
<dbReference type="PANTHER" id="PTHR32322">
    <property type="entry name" value="INNER MEMBRANE TRANSPORTER"/>
    <property type="match status" value="1"/>
</dbReference>
<evidence type="ECO:0000313" key="8">
    <source>
        <dbReference type="Proteomes" id="UP000273643"/>
    </source>
</evidence>
<dbReference type="OrthoDB" id="321830at2"/>
<keyword evidence="2 5" id="KW-0812">Transmembrane</keyword>
<feature type="transmembrane region" description="Helical" evidence="5">
    <location>
        <begin position="257"/>
        <end position="275"/>
    </location>
</feature>
<feature type="domain" description="EamA" evidence="6">
    <location>
        <begin position="144"/>
        <end position="273"/>
    </location>
</feature>
<comment type="caution">
    <text evidence="7">The sequence shown here is derived from an EMBL/GenBank/DDBJ whole genome shotgun (WGS) entry which is preliminary data.</text>
</comment>
<feature type="transmembrane region" description="Helical" evidence="5">
    <location>
        <begin position="143"/>
        <end position="161"/>
    </location>
</feature>
<keyword evidence="4 5" id="KW-0472">Membrane</keyword>
<dbReference type="RefSeq" id="WP_123636842.1">
    <property type="nucleotide sequence ID" value="NZ_RJUK01000001.1"/>
</dbReference>
<protein>
    <submittedName>
        <fullName evidence="7">Threonine/homoserine efflux transporter RhtA</fullName>
    </submittedName>
</protein>
<dbReference type="SUPFAM" id="SSF103481">
    <property type="entry name" value="Multidrug resistance efflux transporter EmrE"/>
    <property type="match status" value="2"/>
</dbReference>
<dbReference type="EMBL" id="RJUK01000001">
    <property type="protein sequence ID" value="ROQ19488.1"/>
    <property type="molecule type" value="Genomic_DNA"/>
</dbReference>
<dbReference type="GO" id="GO:0016020">
    <property type="term" value="C:membrane"/>
    <property type="evidence" value="ECO:0007669"/>
    <property type="project" value="UniProtKB-SubCell"/>
</dbReference>
<feature type="transmembrane region" description="Helical" evidence="5">
    <location>
        <begin position="201"/>
        <end position="220"/>
    </location>
</feature>
<evidence type="ECO:0000256" key="1">
    <source>
        <dbReference type="ARBA" id="ARBA00004141"/>
    </source>
</evidence>
<feature type="transmembrane region" description="Helical" evidence="5">
    <location>
        <begin position="39"/>
        <end position="56"/>
    </location>
</feature>
<dbReference type="InterPro" id="IPR050638">
    <property type="entry name" value="AA-Vitamin_Transporters"/>
</dbReference>
<organism evidence="7 8">
    <name type="scientific">Marinimicrobium koreense</name>
    <dbReference type="NCBI Taxonomy" id="306545"/>
    <lineage>
        <taxon>Bacteria</taxon>
        <taxon>Pseudomonadati</taxon>
        <taxon>Pseudomonadota</taxon>
        <taxon>Gammaproteobacteria</taxon>
        <taxon>Cellvibrionales</taxon>
        <taxon>Cellvibrionaceae</taxon>
        <taxon>Marinimicrobium</taxon>
    </lineage>
</organism>
<gene>
    <name evidence="7" type="ORF">EDC38_0070</name>
</gene>
<dbReference type="InterPro" id="IPR037185">
    <property type="entry name" value="EmrE-like"/>
</dbReference>
<comment type="subcellular location">
    <subcellularLocation>
        <location evidence="1">Membrane</location>
        <topology evidence="1">Multi-pass membrane protein</topology>
    </subcellularLocation>
</comment>
<feature type="transmembrane region" description="Helical" evidence="5">
    <location>
        <begin position="232"/>
        <end position="251"/>
    </location>
</feature>
<dbReference type="PANTHER" id="PTHR32322:SF9">
    <property type="entry name" value="AMINO-ACID METABOLITE EFFLUX PUMP-RELATED"/>
    <property type="match status" value="1"/>
</dbReference>
<proteinExistence type="predicted"/>
<evidence type="ECO:0000256" key="2">
    <source>
        <dbReference type="ARBA" id="ARBA00022692"/>
    </source>
</evidence>
<dbReference type="Pfam" id="PF00892">
    <property type="entry name" value="EamA"/>
    <property type="match status" value="1"/>
</dbReference>
<dbReference type="InterPro" id="IPR000620">
    <property type="entry name" value="EamA_dom"/>
</dbReference>
<feature type="transmembrane region" description="Helical" evidence="5">
    <location>
        <begin position="119"/>
        <end position="137"/>
    </location>
</feature>
<evidence type="ECO:0000256" key="4">
    <source>
        <dbReference type="ARBA" id="ARBA00023136"/>
    </source>
</evidence>
<evidence type="ECO:0000313" key="7">
    <source>
        <dbReference type="EMBL" id="ROQ19488.1"/>
    </source>
</evidence>
<evidence type="ECO:0000256" key="3">
    <source>
        <dbReference type="ARBA" id="ARBA00022989"/>
    </source>
</evidence>
<feature type="transmembrane region" description="Helical" evidence="5">
    <location>
        <begin position="68"/>
        <end position="85"/>
    </location>
</feature>